<evidence type="ECO:0000313" key="3">
    <source>
        <dbReference type="Proteomes" id="UP001454036"/>
    </source>
</evidence>
<proteinExistence type="predicted"/>
<evidence type="ECO:0000259" key="1">
    <source>
        <dbReference type="Pfam" id="PF22936"/>
    </source>
</evidence>
<protein>
    <recommendedName>
        <fullName evidence="1">Retrovirus-related Pol polyprotein from transposon TNT 1-94-like beta-barrel domain-containing protein</fullName>
    </recommendedName>
</protein>
<dbReference type="AlphaFoldDB" id="A0AAV3QG88"/>
<name>A0AAV3QG88_LITER</name>
<reference evidence="2 3" key="1">
    <citation type="submission" date="2024-01" db="EMBL/GenBank/DDBJ databases">
        <title>The complete chloroplast genome sequence of Lithospermum erythrorhizon: insights into the phylogenetic relationship among Boraginaceae species and the maternal lineages of purple gromwells.</title>
        <authorList>
            <person name="Okada T."/>
            <person name="Watanabe K."/>
        </authorList>
    </citation>
    <scope>NUCLEOTIDE SEQUENCE [LARGE SCALE GENOMIC DNA]</scope>
</reference>
<dbReference type="Proteomes" id="UP001454036">
    <property type="component" value="Unassembled WGS sequence"/>
</dbReference>
<keyword evidence="3" id="KW-1185">Reference proteome</keyword>
<dbReference type="EMBL" id="BAABME010004102">
    <property type="protein sequence ID" value="GAA0161187.1"/>
    <property type="molecule type" value="Genomic_DNA"/>
</dbReference>
<accession>A0AAV3QG88</accession>
<gene>
    <name evidence="2" type="ORF">LIER_17559</name>
</gene>
<feature type="domain" description="Retrovirus-related Pol polyprotein from transposon TNT 1-94-like beta-barrel" evidence="1">
    <location>
        <begin position="23"/>
        <end position="83"/>
    </location>
</feature>
<sequence>MKDEGDLLLMAQADEQESNKCMWFIDSGWSNHICKDENIFISLDRTFTHSVKLGNNDRLQVAGRGNVKICIQGANYRIADVYYDLCAYFEEQSPQYWTISG</sequence>
<organism evidence="2 3">
    <name type="scientific">Lithospermum erythrorhizon</name>
    <name type="common">Purple gromwell</name>
    <name type="synonym">Lithospermum officinale var. erythrorhizon</name>
    <dbReference type="NCBI Taxonomy" id="34254"/>
    <lineage>
        <taxon>Eukaryota</taxon>
        <taxon>Viridiplantae</taxon>
        <taxon>Streptophyta</taxon>
        <taxon>Embryophyta</taxon>
        <taxon>Tracheophyta</taxon>
        <taxon>Spermatophyta</taxon>
        <taxon>Magnoliopsida</taxon>
        <taxon>eudicotyledons</taxon>
        <taxon>Gunneridae</taxon>
        <taxon>Pentapetalae</taxon>
        <taxon>asterids</taxon>
        <taxon>lamiids</taxon>
        <taxon>Boraginales</taxon>
        <taxon>Boraginaceae</taxon>
        <taxon>Boraginoideae</taxon>
        <taxon>Lithospermeae</taxon>
        <taxon>Lithospermum</taxon>
    </lineage>
</organism>
<evidence type="ECO:0000313" key="2">
    <source>
        <dbReference type="EMBL" id="GAA0161187.1"/>
    </source>
</evidence>
<comment type="caution">
    <text evidence="2">The sequence shown here is derived from an EMBL/GenBank/DDBJ whole genome shotgun (WGS) entry which is preliminary data.</text>
</comment>
<dbReference type="Pfam" id="PF22936">
    <property type="entry name" value="Pol_BBD"/>
    <property type="match status" value="1"/>
</dbReference>
<dbReference type="InterPro" id="IPR054722">
    <property type="entry name" value="PolX-like_BBD"/>
</dbReference>